<reference evidence="3" key="1">
    <citation type="journal article" date="2020" name="mSystems">
        <title>Genome- and Community-Level Interaction Insights into Carbon Utilization and Element Cycling Functions of Hydrothermarchaeota in Hydrothermal Sediment.</title>
        <authorList>
            <person name="Zhou Z."/>
            <person name="Liu Y."/>
            <person name="Xu W."/>
            <person name="Pan J."/>
            <person name="Luo Z.H."/>
            <person name="Li M."/>
        </authorList>
    </citation>
    <scope>NUCLEOTIDE SEQUENCE [LARGE SCALE GENOMIC DNA]</scope>
    <source>
        <strain evidence="3">HyVt-456</strain>
    </source>
</reference>
<comment type="caution">
    <text evidence="3">The sequence shown here is derived from an EMBL/GenBank/DDBJ whole genome shotgun (WGS) entry which is preliminary data.</text>
</comment>
<dbReference type="GO" id="GO:0000428">
    <property type="term" value="C:DNA-directed RNA polymerase complex"/>
    <property type="evidence" value="ECO:0007669"/>
    <property type="project" value="UniProtKB-KW"/>
</dbReference>
<dbReference type="EMBL" id="DRLD01000423">
    <property type="protein sequence ID" value="HED11973.1"/>
    <property type="molecule type" value="Genomic_DNA"/>
</dbReference>
<sequence length="100" mass="12100">MAIQTLDLKSLREKKLNIYEACLLISARARHINTERIEKKKDNEMFSDMDLYDEADIYDRELMEDIKFEKEINPTVVAQQEFFDNKIRLYYEKDDEQKDV</sequence>
<dbReference type="SMART" id="SM01409">
    <property type="entry name" value="RNA_pol_Rpb6"/>
    <property type="match status" value="1"/>
</dbReference>
<name>A0A7V1LPV7_CALAY</name>
<keyword evidence="2" id="KW-0804">Transcription</keyword>
<evidence type="ECO:0000313" key="3">
    <source>
        <dbReference type="EMBL" id="HED11973.1"/>
    </source>
</evidence>
<dbReference type="GO" id="GO:0003677">
    <property type="term" value="F:DNA binding"/>
    <property type="evidence" value="ECO:0007669"/>
    <property type="project" value="InterPro"/>
</dbReference>
<gene>
    <name evidence="3" type="ORF">ENJ10_14880</name>
</gene>
<dbReference type="AlphaFoldDB" id="A0A7V1LPV7"/>
<proteinExistence type="predicted"/>
<dbReference type="Proteomes" id="UP000886005">
    <property type="component" value="Unassembled WGS sequence"/>
</dbReference>
<dbReference type="InterPro" id="IPR006110">
    <property type="entry name" value="Pol_omega/Rpo6/RPB6"/>
</dbReference>
<dbReference type="GO" id="GO:0006351">
    <property type="term" value="P:DNA-templated transcription"/>
    <property type="evidence" value="ECO:0007669"/>
    <property type="project" value="InterPro"/>
</dbReference>
<dbReference type="Pfam" id="PF01192">
    <property type="entry name" value="RNA_pol_Rpb6"/>
    <property type="match status" value="1"/>
</dbReference>
<evidence type="ECO:0008006" key="4">
    <source>
        <dbReference type="Google" id="ProtNLM"/>
    </source>
</evidence>
<accession>A0A7V1LPV7</accession>
<organism evidence="3">
    <name type="scientific">Caldithrix abyssi</name>
    <dbReference type="NCBI Taxonomy" id="187145"/>
    <lineage>
        <taxon>Bacteria</taxon>
        <taxon>Pseudomonadati</taxon>
        <taxon>Calditrichota</taxon>
        <taxon>Calditrichia</taxon>
        <taxon>Calditrichales</taxon>
        <taxon>Calditrichaceae</taxon>
        <taxon>Caldithrix</taxon>
    </lineage>
</organism>
<evidence type="ECO:0000256" key="2">
    <source>
        <dbReference type="ARBA" id="ARBA00023163"/>
    </source>
</evidence>
<evidence type="ECO:0000256" key="1">
    <source>
        <dbReference type="ARBA" id="ARBA00022478"/>
    </source>
</evidence>
<dbReference type="GO" id="GO:0003899">
    <property type="term" value="F:DNA-directed RNA polymerase activity"/>
    <property type="evidence" value="ECO:0007669"/>
    <property type="project" value="InterPro"/>
</dbReference>
<protein>
    <recommendedName>
        <fullName evidence="4">DNA-directed RNA polymerase subunit omega</fullName>
    </recommendedName>
</protein>
<keyword evidence="1" id="KW-0240">DNA-directed RNA polymerase</keyword>